<dbReference type="InterPro" id="IPR010282">
    <property type="entry name" value="Uncharacterised_HutD/Ves"/>
</dbReference>
<name>A0A2W2BXM6_9HYPH</name>
<dbReference type="Pfam" id="PF05962">
    <property type="entry name" value="HutD"/>
    <property type="match status" value="1"/>
</dbReference>
<comment type="caution">
    <text evidence="1">The sequence shown here is derived from an EMBL/GenBank/DDBJ whole genome shotgun (WGS) entry which is preliminary data.</text>
</comment>
<reference evidence="2" key="1">
    <citation type="submission" date="2018-06" db="EMBL/GenBank/DDBJ databases">
        <title>Aestuariibacter litoralis strain KCTC 52945T.</title>
        <authorList>
            <person name="Li X."/>
            <person name="Salam N."/>
            <person name="Li J.-L."/>
            <person name="Chen Y.-M."/>
            <person name="Yang Z.-W."/>
            <person name="Zhang L.-Y."/>
            <person name="Han M.-X."/>
            <person name="Xiao M."/>
            <person name="Li W.-J."/>
        </authorList>
    </citation>
    <scope>NUCLEOTIDE SEQUENCE [LARGE SCALE GENOMIC DNA]</scope>
    <source>
        <strain evidence="2">KCTC 52945</strain>
    </source>
</reference>
<dbReference type="EMBL" id="QKVK01000002">
    <property type="protein sequence ID" value="PZF78206.1"/>
    <property type="molecule type" value="Genomic_DNA"/>
</dbReference>
<dbReference type="SUPFAM" id="SSF51182">
    <property type="entry name" value="RmlC-like cupins"/>
    <property type="match status" value="1"/>
</dbReference>
<dbReference type="InterPro" id="IPR014710">
    <property type="entry name" value="RmlC-like_jellyroll"/>
</dbReference>
<protein>
    <recommendedName>
        <fullName evidence="3">HutD family protein</fullName>
    </recommendedName>
</protein>
<organism evidence="1 2">
    <name type="scientific">Aestuariivirga litoralis</name>
    <dbReference type="NCBI Taxonomy" id="2650924"/>
    <lineage>
        <taxon>Bacteria</taxon>
        <taxon>Pseudomonadati</taxon>
        <taxon>Pseudomonadota</taxon>
        <taxon>Alphaproteobacteria</taxon>
        <taxon>Hyphomicrobiales</taxon>
        <taxon>Aestuariivirgaceae</taxon>
        <taxon>Aestuariivirga</taxon>
    </lineage>
</organism>
<evidence type="ECO:0008006" key="3">
    <source>
        <dbReference type="Google" id="ProtNLM"/>
    </source>
</evidence>
<dbReference type="AlphaFoldDB" id="A0A2W2BXM6"/>
<dbReference type="Proteomes" id="UP000248795">
    <property type="component" value="Unassembled WGS sequence"/>
</dbReference>
<gene>
    <name evidence="1" type="ORF">DK847_04580</name>
</gene>
<sequence length="240" mass="25721">MGLAMSPDSSRPMLRITSFCGPPGAAPASCAMLSSCQARGFWGRVGSGILRHHSGRVEGRASMRIIRSSDFTEGRWRNGMGVSWDIASDPPGTDDFGWRFAIARIEADVPFSNYPLVDRIFTLIEGNGLDLAFEGHRSLAVHRRFVPHPYPCDVPTSCRLRDGPCRALNLFVRRGAWRAVADVLSSGADLAHPGPILLFALQGAADVNGHALAEGDAAIASDAITADTEGFLYAARLSPS</sequence>
<accession>A0A2W2BXM6</accession>
<evidence type="ECO:0000313" key="2">
    <source>
        <dbReference type="Proteomes" id="UP000248795"/>
    </source>
</evidence>
<dbReference type="PANTHER" id="PTHR37943:SF1">
    <property type="entry name" value="PROTEIN VES"/>
    <property type="match status" value="1"/>
</dbReference>
<keyword evidence="2" id="KW-1185">Reference proteome</keyword>
<dbReference type="InterPro" id="IPR011051">
    <property type="entry name" value="RmlC_Cupin_sf"/>
</dbReference>
<dbReference type="PANTHER" id="PTHR37943">
    <property type="entry name" value="PROTEIN VES"/>
    <property type="match status" value="1"/>
</dbReference>
<proteinExistence type="predicted"/>
<dbReference type="Gene3D" id="2.60.120.10">
    <property type="entry name" value="Jelly Rolls"/>
    <property type="match status" value="1"/>
</dbReference>
<evidence type="ECO:0000313" key="1">
    <source>
        <dbReference type="EMBL" id="PZF78206.1"/>
    </source>
</evidence>